<name>A0A4E0S1W8_FASHE</name>
<accession>A0A4E0S1W8</accession>
<evidence type="ECO:0000313" key="2">
    <source>
        <dbReference type="Proteomes" id="UP000230066"/>
    </source>
</evidence>
<protein>
    <submittedName>
        <fullName evidence="1">Uncharacterized protein</fullName>
    </submittedName>
</protein>
<comment type="caution">
    <text evidence="1">The sequence shown here is derived from an EMBL/GenBank/DDBJ whole genome shotgun (WGS) entry which is preliminary data.</text>
</comment>
<evidence type="ECO:0000313" key="1">
    <source>
        <dbReference type="EMBL" id="THD25190.1"/>
    </source>
</evidence>
<reference evidence="1" key="1">
    <citation type="submission" date="2019-03" db="EMBL/GenBank/DDBJ databases">
        <title>Improved annotation for the trematode Fasciola hepatica.</title>
        <authorList>
            <person name="Choi Y.-J."/>
            <person name="Martin J."/>
            <person name="Mitreva M."/>
        </authorList>
    </citation>
    <scope>NUCLEOTIDE SEQUENCE [LARGE SCALE GENOMIC DNA]</scope>
</reference>
<proteinExistence type="predicted"/>
<gene>
    <name evidence="1" type="ORF">D915_003918</name>
</gene>
<dbReference type="Proteomes" id="UP000230066">
    <property type="component" value="Unassembled WGS sequence"/>
</dbReference>
<dbReference type="AlphaFoldDB" id="A0A4E0S1W8"/>
<sequence>MHSVCPITQVYGGVIPMHETGPINRKGSNNPGVNEFLHFWDVLAKTGFRSKPDTWKIAKRGALSAVSESHERLLFLLARDRYHSVRKCCEREVMKPVGGGHLTGTCCTELRYMDTIIYQVKQWKQ</sequence>
<keyword evidence="2" id="KW-1185">Reference proteome</keyword>
<organism evidence="1 2">
    <name type="scientific">Fasciola hepatica</name>
    <name type="common">Liver fluke</name>
    <dbReference type="NCBI Taxonomy" id="6192"/>
    <lineage>
        <taxon>Eukaryota</taxon>
        <taxon>Metazoa</taxon>
        <taxon>Spiralia</taxon>
        <taxon>Lophotrochozoa</taxon>
        <taxon>Platyhelminthes</taxon>
        <taxon>Trematoda</taxon>
        <taxon>Digenea</taxon>
        <taxon>Plagiorchiida</taxon>
        <taxon>Echinostomata</taxon>
        <taxon>Echinostomatoidea</taxon>
        <taxon>Fasciolidae</taxon>
        <taxon>Fasciola</taxon>
    </lineage>
</organism>
<dbReference type="EMBL" id="JXXN02001248">
    <property type="protein sequence ID" value="THD25190.1"/>
    <property type="molecule type" value="Genomic_DNA"/>
</dbReference>